<dbReference type="PIRSF" id="PIRSF005739">
    <property type="entry name" value="O-mtase"/>
    <property type="match status" value="1"/>
</dbReference>
<dbReference type="Gene3D" id="1.10.10.10">
    <property type="entry name" value="Winged helix-like DNA-binding domain superfamily/Winged helix DNA-binding domain"/>
    <property type="match status" value="1"/>
</dbReference>
<keyword evidence="2 7" id="KW-0808">Transferase</keyword>
<dbReference type="FunFam" id="3.40.50.150:FF:000057">
    <property type="entry name" value="O-methyltransferase ZRP4"/>
    <property type="match status" value="1"/>
</dbReference>
<dbReference type="OrthoDB" id="2410195at2759"/>
<gene>
    <name evidence="7" type="ORF">CKAN_01869200</name>
</gene>
<feature type="domain" description="O-methyltransferase C-terminal" evidence="5">
    <location>
        <begin position="134"/>
        <end position="344"/>
    </location>
</feature>
<dbReference type="STRING" id="337451.A0A3S3MTT0"/>
<dbReference type="Pfam" id="PF00891">
    <property type="entry name" value="Methyltransf_2"/>
    <property type="match status" value="1"/>
</dbReference>
<dbReference type="InterPro" id="IPR036388">
    <property type="entry name" value="WH-like_DNA-bd_sf"/>
</dbReference>
<feature type="domain" description="O-methyltransferase dimerisation" evidence="6">
    <location>
        <begin position="26"/>
        <end position="112"/>
    </location>
</feature>
<feature type="active site" description="Proton acceptor" evidence="4">
    <location>
        <position position="266"/>
    </location>
</feature>
<dbReference type="InterPro" id="IPR029063">
    <property type="entry name" value="SAM-dependent_MTases_sf"/>
</dbReference>
<dbReference type="GO" id="GO:0032259">
    <property type="term" value="P:methylation"/>
    <property type="evidence" value="ECO:0007669"/>
    <property type="project" value="UniProtKB-KW"/>
</dbReference>
<dbReference type="PANTHER" id="PTHR11746">
    <property type="entry name" value="O-METHYLTRANSFERASE"/>
    <property type="match status" value="1"/>
</dbReference>
<sequence>MSPVAMELPQRGGDAPELLQAQAHIWNHLLQTICNLSLKCAIELSIPDTIHNHGRPMTHSQLVEALPVGPARAGDVCRIMRLLVHSGFFAVEKNEDGEEGYVLTPSSKLLLSDSRMSQTPYLQMMLNPVLLHPWDFLSKWFQGEHESVMETATGQGLWEFFAQNPESSNIFNKAMASDSRILMEVLVNECGAVFQGVGSLVDVGGGTGVSATTIARAFPHINCTVLDLPHVVAAAPQTTTGINFVGGDMFVSIPKADAVFLKCVLHDWSDENCVKILRQCKEAIPSKEEGGKVIIVDMVVDTTQADPKLKESQLCFDVMMMVNSSGKERDEKEWSKIFFDAGFNHYKILPVLGLRSVIEVFP</sequence>
<evidence type="ECO:0000259" key="6">
    <source>
        <dbReference type="Pfam" id="PF08100"/>
    </source>
</evidence>
<keyword evidence="3" id="KW-0949">S-adenosyl-L-methionine</keyword>
<keyword evidence="8" id="KW-1185">Reference proteome</keyword>
<dbReference type="InterPro" id="IPR001077">
    <property type="entry name" value="COMT_C"/>
</dbReference>
<dbReference type="Pfam" id="PF08100">
    <property type="entry name" value="Dimerisation"/>
    <property type="match status" value="1"/>
</dbReference>
<dbReference type="SUPFAM" id="SSF53335">
    <property type="entry name" value="S-adenosyl-L-methionine-dependent methyltransferases"/>
    <property type="match status" value="1"/>
</dbReference>
<dbReference type="GO" id="GO:0046983">
    <property type="term" value="F:protein dimerization activity"/>
    <property type="evidence" value="ECO:0007669"/>
    <property type="project" value="InterPro"/>
</dbReference>
<evidence type="ECO:0000256" key="2">
    <source>
        <dbReference type="ARBA" id="ARBA00022679"/>
    </source>
</evidence>
<dbReference type="PROSITE" id="PS51683">
    <property type="entry name" value="SAM_OMT_II"/>
    <property type="match status" value="1"/>
</dbReference>
<accession>A0A3S3MTT0</accession>
<dbReference type="GO" id="GO:0008171">
    <property type="term" value="F:O-methyltransferase activity"/>
    <property type="evidence" value="ECO:0007669"/>
    <property type="project" value="InterPro"/>
</dbReference>
<name>A0A3S3MTT0_9MAGN</name>
<evidence type="ECO:0000256" key="4">
    <source>
        <dbReference type="PIRSR" id="PIRSR005739-1"/>
    </source>
</evidence>
<evidence type="ECO:0000256" key="3">
    <source>
        <dbReference type="ARBA" id="ARBA00022691"/>
    </source>
</evidence>
<evidence type="ECO:0000313" key="8">
    <source>
        <dbReference type="Proteomes" id="UP000283530"/>
    </source>
</evidence>
<keyword evidence="1 7" id="KW-0489">Methyltransferase</keyword>
<reference evidence="7 8" key="1">
    <citation type="journal article" date="2019" name="Nat. Plants">
        <title>Stout camphor tree genome fills gaps in understanding of flowering plant genome evolution.</title>
        <authorList>
            <person name="Chaw S.M."/>
            <person name="Liu Y.C."/>
            <person name="Wu Y.W."/>
            <person name="Wang H.Y."/>
            <person name="Lin C.I."/>
            <person name="Wu C.S."/>
            <person name="Ke H.M."/>
            <person name="Chang L.Y."/>
            <person name="Hsu C.Y."/>
            <person name="Yang H.T."/>
            <person name="Sudianto E."/>
            <person name="Hsu M.H."/>
            <person name="Wu K.P."/>
            <person name="Wang L.N."/>
            <person name="Leebens-Mack J.H."/>
            <person name="Tsai I.J."/>
        </authorList>
    </citation>
    <scope>NUCLEOTIDE SEQUENCE [LARGE SCALE GENOMIC DNA]</scope>
    <source>
        <strain evidence="8">cv. Chaw 1501</strain>
        <tissue evidence="7">Young leaves</tissue>
    </source>
</reference>
<evidence type="ECO:0000256" key="1">
    <source>
        <dbReference type="ARBA" id="ARBA00022603"/>
    </source>
</evidence>
<dbReference type="InterPro" id="IPR036390">
    <property type="entry name" value="WH_DNA-bd_sf"/>
</dbReference>
<dbReference type="SUPFAM" id="SSF46785">
    <property type="entry name" value="Winged helix' DNA-binding domain"/>
    <property type="match status" value="1"/>
</dbReference>
<dbReference type="CDD" id="cd02440">
    <property type="entry name" value="AdoMet_MTases"/>
    <property type="match status" value="1"/>
</dbReference>
<comment type="caution">
    <text evidence="7">The sequence shown here is derived from an EMBL/GenBank/DDBJ whole genome shotgun (WGS) entry which is preliminary data.</text>
</comment>
<protein>
    <submittedName>
        <fullName evidence="7">Trans-resveratrol di-O-methyltransferase</fullName>
    </submittedName>
</protein>
<dbReference type="Gene3D" id="3.40.50.150">
    <property type="entry name" value="Vaccinia Virus protein VP39"/>
    <property type="match status" value="1"/>
</dbReference>
<dbReference type="Proteomes" id="UP000283530">
    <property type="component" value="Unassembled WGS sequence"/>
</dbReference>
<evidence type="ECO:0000313" key="7">
    <source>
        <dbReference type="EMBL" id="RWR89628.1"/>
    </source>
</evidence>
<dbReference type="AlphaFoldDB" id="A0A3S3MTT0"/>
<proteinExistence type="predicted"/>
<organism evidence="7 8">
    <name type="scientific">Cinnamomum micranthum f. kanehirae</name>
    <dbReference type="NCBI Taxonomy" id="337451"/>
    <lineage>
        <taxon>Eukaryota</taxon>
        <taxon>Viridiplantae</taxon>
        <taxon>Streptophyta</taxon>
        <taxon>Embryophyta</taxon>
        <taxon>Tracheophyta</taxon>
        <taxon>Spermatophyta</taxon>
        <taxon>Magnoliopsida</taxon>
        <taxon>Magnoliidae</taxon>
        <taxon>Laurales</taxon>
        <taxon>Lauraceae</taxon>
        <taxon>Cinnamomum</taxon>
    </lineage>
</organism>
<dbReference type="FunFam" id="1.10.10.10:FF:000213">
    <property type="entry name" value="Coniferyl alcohol 9-O-methyltransferase"/>
    <property type="match status" value="1"/>
</dbReference>
<dbReference type="InterPro" id="IPR016461">
    <property type="entry name" value="COMT-like"/>
</dbReference>
<dbReference type="InterPro" id="IPR012967">
    <property type="entry name" value="COMT_dimerisation"/>
</dbReference>
<evidence type="ECO:0000259" key="5">
    <source>
        <dbReference type="Pfam" id="PF00891"/>
    </source>
</evidence>
<dbReference type="EMBL" id="QPKB01000007">
    <property type="protein sequence ID" value="RWR89628.1"/>
    <property type="molecule type" value="Genomic_DNA"/>
</dbReference>